<dbReference type="InterPro" id="IPR008983">
    <property type="entry name" value="Tumour_necrosis_fac-like_dom"/>
</dbReference>
<evidence type="ECO:0000313" key="7">
    <source>
        <dbReference type="Proteomes" id="UP000005207"/>
    </source>
</evidence>
<dbReference type="SMART" id="SM00110">
    <property type="entry name" value="C1Q"/>
    <property type="match status" value="1"/>
</dbReference>
<dbReference type="Pfam" id="PF00386">
    <property type="entry name" value="C1q"/>
    <property type="match status" value="1"/>
</dbReference>
<evidence type="ECO:0000256" key="2">
    <source>
        <dbReference type="ARBA" id="ARBA00022525"/>
    </source>
</evidence>
<dbReference type="GeneTree" id="ENSGT00950000183116"/>
<sequence length="217" mass="24231">MKIIMFLPLLLLVCSVSADQTETAGQQSCPQDTHAALRELTISLALQTERITVLQREQGTSLETELQNQRTEANQKNQQQHVKQVAFSASLLDQGEGYTGPSNTQSTLIFKHVVTNIGNAYNKHTGIFTAPVRGAYHFDWRVYGDYHTAAGAYLFRNEEKIFLAYETQSHGWTSASDGASLLLEVGDQVSVRLWAFAKVYDSENHLTTFSGHLIFTM</sequence>
<dbReference type="PANTHER" id="PTHR22923:SF102">
    <property type="entry name" value="CEREBELLIN 13-RELATED"/>
    <property type="match status" value="1"/>
</dbReference>
<keyword evidence="3 4" id="KW-0732">Signal</keyword>
<evidence type="ECO:0000256" key="1">
    <source>
        <dbReference type="ARBA" id="ARBA00004613"/>
    </source>
</evidence>
<dbReference type="InterPro" id="IPR001073">
    <property type="entry name" value="C1q_dom"/>
</dbReference>
<dbReference type="PROSITE" id="PS50871">
    <property type="entry name" value="C1Q"/>
    <property type="match status" value="1"/>
</dbReference>
<evidence type="ECO:0000313" key="6">
    <source>
        <dbReference type="Ensembl" id="ENSONIP00000017558.2"/>
    </source>
</evidence>
<dbReference type="Proteomes" id="UP000005207">
    <property type="component" value="Linkage group LG10"/>
</dbReference>
<evidence type="ECO:0000256" key="3">
    <source>
        <dbReference type="ARBA" id="ARBA00022729"/>
    </source>
</evidence>
<accession>I3K8W3</accession>
<feature type="signal peptide" evidence="4">
    <location>
        <begin position="1"/>
        <end position="18"/>
    </location>
</feature>
<dbReference type="SUPFAM" id="SSF49842">
    <property type="entry name" value="TNF-like"/>
    <property type="match status" value="1"/>
</dbReference>
<feature type="domain" description="C1q" evidence="5">
    <location>
        <begin position="80"/>
        <end position="217"/>
    </location>
</feature>
<gene>
    <name evidence="6" type="primary">LOC109203838</name>
</gene>
<reference evidence="7" key="1">
    <citation type="submission" date="2012-01" db="EMBL/GenBank/DDBJ databases">
        <title>The Genome Sequence of Oreochromis niloticus (Nile Tilapia).</title>
        <authorList>
            <consortium name="Broad Institute Genome Assembly Team"/>
            <consortium name="Broad Institute Sequencing Platform"/>
            <person name="Di Palma F."/>
            <person name="Johnson J."/>
            <person name="Lander E.S."/>
            <person name="Lindblad-Toh K."/>
        </authorList>
    </citation>
    <scope>NUCLEOTIDE SEQUENCE [LARGE SCALE GENOMIC DNA]</scope>
</reference>
<reference evidence="6" key="2">
    <citation type="submission" date="2025-08" db="UniProtKB">
        <authorList>
            <consortium name="Ensembl"/>
        </authorList>
    </citation>
    <scope>IDENTIFICATION</scope>
</reference>
<organism evidence="6 7">
    <name type="scientific">Oreochromis niloticus</name>
    <name type="common">Nile tilapia</name>
    <name type="synonym">Tilapia nilotica</name>
    <dbReference type="NCBI Taxonomy" id="8128"/>
    <lineage>
        <taxon>Eukaryota</taxon>
        <taxon>Metazoa</taxon>
        <taxon>Chordata</taxon>
        <taxon>Craniata</taxon>
        <taxon>Vertebrata</taxon>
        <taxon>Euteleostomi</taxon>
        <taxon>Actinopterygii</taxon>
        <taxon>Neopterygii</taxon>
        <taxon>Teleostei</taxon>
        <taxon>Neoteleostei</taxon>
        <taxon>Acanthomorphata</taxon>
        <taxon>Ovalentaria</taxon>
        <taxon>Cichlomorphae</taxon>
        <taxon>Cichliformes</taxon>
        <taxon>Cichlidae</taxon>
        <taxon>African cichlids</taxon>
        <taxon>Pseudocrenilabrinae</taxon>
        <taxon>Oreochromini</taxon>
        <taxon>Oreochromis</taxon>
    </lineage>
</organism>
<keyword evidence="7" id="KW-1185">Reference proteome</keyword>
<protein>
    <recommendedName>
        <fullName evidence="5">C1q domain-containing protein</fullName>
    </recommendedName>
</protein>
<keyword evidence="2" id="KW-0964">Secreted</keyword>
<proteinExistence type="predicted"/>
<comment type="subcellular location">
    <subcellularLocation>
        <location evidence="1">Secreted</location>
    </subcellularLocation>
</comment>
<dbReference type="AlphaFoldDB" id="I3K8W3"/>
<dbReference type="PRINTS" id="PR00007">
    <property type="entry name" value="COMPLEMNTC1Q"/>
</dbReference>
<dbReference type="FunCoup" id="I3K8W3">
    <property type="interactions" value="5"/>
</dbReference>
<evidence type="ECO:0000256" key="4">
    <source>
        <dbReference type="SAM" id="SignalP"/>
    </source>
</evidence>
<dbReference type="Gene3D" id="2.60.120.40">
    <property type="match status" value="1"/>
</dbReference>
<dbReference type="Ensembl" id="ENSONIT00000017573.2">
    <property type="protein sequence ID" value="ENSONIP00000017558.2"/>
    <property type="gene ID" value="ENSONIG00000042665.1"/>
</dbReference>
<reference evidence="6" key="3">
    <citation type="submission" date="2025-09" db="UniProtKB">
        <authorList>
            <consortium name="Ensembl"/>
        </authorList>
    </citation>
    <scope>IDENTIFICATION</scope>
</reference>
<name>I3K8W3_ORENI</name>
<dbReference type="GO" id="GO:0005576">
    <property type="term" value="C:extracellular region"/>
    <property type="evidence" value="ECO:0007669"/>
    <property type="project" value="UniProtKB-SubCell"/>
</dbReference>
<evidence type="ECO:0000259" key="5">
    <source>
        <dbReference type="PROSITE" id="PS50871"/>
    </source>
</evidence>
<dbReference type="InterPro" id="IPR050822">
    <property type="entry name" value="Cerebellin_Synaptic_Org"/>
</dbReference>
<feature type="chain" id="PRO_5025340794" description="C1q domain-containing protein" evidence="4">
    <location>
        <begin position="19"/>
        <end position="217"/>
    </location>
</feature>
<dbReference type="OMA" id="WANSRTH"/>
<dbReference type="PANTHER" id="PTHR22923">
    <property type="entry name" value="CEREBELLIN-RELATED"/>
    <property type="match status" value="1"/>
</dbReference>
<dbReference type="InParanoid" id="I3K8W3"/>